<keyword evidence="1" id="KW-0812">Transmembrane</keyword>
<reference evidence="2 3" key="2">
    <citation type="submission" date="2019-09" db="EMBL/GenBank/DDBJ databases">
        <authorList>
            <person name="Jin C."/>
        </authorList>
    </citation>
    <scope>NUCLEOTIDE SEQUENCE [LARGE SCALE GENOMIC DNA]</scope>
    <source>
        <strain evidence="2 3">BN140078</strain>
    </source>
</reference>
<accession>A0A5B2VLH5</accession>
<proteinExistence type="predicted"/>
<name>A0A5B2VLH5_9BACT</name>
<gene>
    <name evidence="2" type="ORF">F0L74_23180</name>
</gene>
<evidence type="ECO:0000256" key="1">
    <source>
        <dbReference type="SAM" id="Phobius"/>
    </source>
</evidence>
<reference evidence="2 3" key="1">
    <citation type="submission" date="2019-09" db="EMBL/GenBank/DDBJ databases">
        <title>Chitinophaga ginsengihumi sp. nov., isolated from soil of ginseng rhizosphere.</title>
        <authorList>
            <person name="Lee J."/>
        </authorList>
    </citation>
    <scope>NUCLEOTIDE SEQUENCE [LARGE SCALE GENOMIC DNA]</scope>
    <source>
        <strain evidence="2 3">BN140078</strain>
    </source>
</reference>
<evidence type="ECO:0000313" key="2">
    <source>
        <dbReference type="EMBL" id="KAA2239117.1"/>
    </source>
</evidence>
<organism evidence="2 3">
    <name type="scientific">Chitinophaga agrisoli</name>
    <dbReference type="NCBI Taxonomy" id="2607653"/>
    <lineage>
        <taxon>Bacteria</taxon>
        <taxon>Pseudomonadati</taxon>
        <taxon>Bacteroidota</taxon>
        <taxon>Chitinophagia</taxon>
        <taxon>Chitinophagales</taxon>
        <taxon>Chitinophagaceae</taxon>
        <taxon>Chitinophaga</taxon>
    </lineage>
</organism>
<sequence length="172" mass="20296">MNWKGYMAIGCEAVCALCSIFLLFLPKRRTKGDDNPETDPGAELENAFLYPSFVKEKGFDERGNLILIICGKKYVVYPFDTHIDEAINLASRWRPHQVTYDRIVHLRSWIRENHQHGHNLPYKDLESMKSCRHFVERVIHREFAPAKHLFVEGYRYCLKENTRIFSNHRKQG</sequence>
<dbReference type="Proteomes" id="UP000324611">
    <property type="component" value="Unassembled WGS sequence"/>
</dbReference>
<dbReference type="EMBL" id="VUOC01000004">
    <property type="protein sequence ID" value="KAA2239117.1"/>
    <property type="molecule type" value="Genomic_DNA"/>
</dbReference>
<feature type="transmembrane region" description="Helical" evidence="1">
    <location>
        <begin position="6"/>
        <end position="25"/>
    </location>
</feature>
<evidence type="ECO:0000313" key="3">
    <source>
        <dbReference type="Proteomes" id="UP000324611"/>
    </source>
</evidence>
<protein>
    <submittedName>
        <fullName evidence="2">Uncharacterized protein</fullName>
    </submittedName>
</protein>
<dbReference type="AlphaFoldDB" id="A0A5B2VLH5"/>
<comment type="caution">
    <text evidence="2">The sequence shown here is derived from an EMBL/GenBank/DDBJ whole genome shotgun (WGS) entry which is preliminary data.</text>
</comment>
<keyword evidence="1" id="KW-1133">Transmembrane helix</keyword>
<keyword evidence="1" id="KW-0472">Membrane</keyword>
<keyword evidence="3" id="KW-1185">Reference proteome</keyword>